<name>A0A4Y2ASN9_ARAVE</name>
<dbReference type="EMBL" id="BGPR01000030">
    <property type="protein sequence ID" value="GBL82830.1"/>
    <property type="molecule type" value="Genomic_DNA"/>
</dbReference>
<gene>
    <name evidence="1" type="ORF">AVEN_106356_1</name>
</gene>
<protein>
    <recommendedName>
        <fullName evidence="3">Reverse transcriptase domain-containing protein</fullName>
    </recommendedName>
</protein>
<dbReference type="AlphaFoldDB" id="A0A4Y2ASN9"/>
<dbReference type="OrthoDB" id="8063823at2759"/>
<reference evidence="1 2" key="1">
    <citation type="journal article" date="2019" name="Sci. Rep.">
        <title>Orb-weaving spider Araneus ventricosus genome elucidates the spidroin gene catalogue.</title>
        <authorList>
            <person name="Kono N."/>
            <person name="Nakamura H."/>
            <person name="Ohtoshi R."/>
            <person name="Moran D.A.P."/>
            <person name="Shinohara A."/>
            <person name="Yoshida Y."/>
            <person name="Fujiwara M."/>
            <person name="Mori M."/>
            <person name="Tomita M."/>
            <person name="Arakawa K."/>
        </authorList>
    </citation>
    <scope>NUCLEOTIDE SEQUENCE [LARGE SCALE GENOMIC DNA]</scope>
</reference>
<proteinExistence type="predicted"/>
<comment type="caution">
    <text evidence="1">The sequence shown here is derived from an EMBL/GenBank/DDBJ whole genome shotgun (WGS) entry which is preliminary data.</text>
</comment>
<organism evidence="1 2">
    <name type="scientific">Araneus ventricosus</name>
    <name type="common">Orbweaver spider</name>
    <name type="synonym">Epeira ventricosa</name>
    <dbReference type="NCBI Taxonomy" id="182803"/>
    <lineage>
        <taxon>Eukaryota</taxon>
        <taxon>Metazoa</taxon>
        <taxon>Ecdysozoa</taxon>
        <taxon>Arthropoda</taxon>
        <taxon>Chelicerata</taxon>
        <taxon>Arachnida</taxon>
        <taxon>Araneae</taxon>
        <taxon>Araneomorphae</taxon>
        <taxon>Entelegynae</taxon>
        <taxon>Araneoidea</taxon>
        <taxon>Araneidae</taxon>
        <taxon>Araneus</taxon>
    </lineage>
</organism>
<dbReference type="Proteomes" id="UP000499080">
    <property type="component" value="Unassembled WGS sequence"/>
</dbReference>
<evidence type="ECO:0000313" key="1">
    <source>
        <dbReference type="EMBL" id="GBL82830.1"/>
    </source>
</evidence>
<evidence type="ECO:0008006" key="3">
    <source>
        <dbReference type="Google" id="ProtNLM"/>
    </source>
</evidence>
<accession>A0A4Y2ASN9</accession>
<evidence type="ECO:0000313" key="2">
    <source>
        <dbReference type="Proteomes" id="UP000499080"/>
    </source>
</evidence>
<keyword evidence="2" id="KW-1185">Reference proteome</keyword>
<sequence>MLLFASIPRGMQYLLDISNLYLGARGLRINFLKSFSISLVPSGHDKKIKIAQGSFRVGNTPIPHLCVEEEWTYLGVPFTPTGKAKVLEHLRPKLEILTRAPLKPQQWLFFEVPPPAWCPFICWPWGELPSLPLKRRHRGQELSKKMVRSPGRQPRPLLLC</sequence>